<evidence type="ECO:0000256" key="1">
    <source>
        <dbReference type="ARBA" id="ARBA00022729"/>
    </source>
</evidence>
<protein>
    <recommendedName>
        <fullName evidence="3">LamG-like jellyroll fold domain-containing protein</fullName>
    </recommendedName>
</protein>
<organism evidence="4 5">
    <name type="scientific">Nonlabens arenilitoris</name>
    <dbReference type="NCBI Taxonomy" id="1217969"/>
    <lineage>
        <taxon>Bacteria</taxon>
        <taxon>Pseudomonadati</taxon>
        <taxon>Bacteroidota</taxon>
        <taxon>Flavobacteriia</taxon>
        <taxon>Flavobacteriales</taxon>
        <taxon>Flavobacteriaceae</taxon>
        <taxon>Nonlabens</taxon>
    </lineage>
</organism>
<evidence type="ECO:0000313" key="5">
    <source>
        <dbReference type="Proteomes" id="UP000239747"/>
    </source>
</evidence>
<evidence type="ECO:0000259" key="3">
    <source>
        <dbReference type="SMART" id="SM00560"/>
    </source>
</evidence>
<dbReference type="EMBL" id="MTPW01000001">
    <property type="protein sequence ID" value="PQJ32757.1"/>
    <property type="molecule type" value="Genomic_DNA"/>
</dbReference>
<dbReference type="Pfam" id="PF13385">
    <property type="entry name" value="Laminin_G_3"/>
    <property type="match status" value="1"/>
</dbReference>
<dbReference type="SUPFAM" id="SSF49899">
    <property type="entry name" value="Concanavalin A-like lectins/glucanases"/>
    <property type="match status" value="1"/>
</dbReference>
<dbReference type="GO" id="GO:0005975">
    <property type="term" value="P:carbohydrate metabolic process"/>
    <property type="evidence" value="ECO:0007669"/>
    <property type="project" value="UniProtKB-ARBA"/>
</dbReference>
<keyword evidence="2" id="KW-1015">Disulfide bond</keyword>
<dbReference type="OrthoDB" id="2582440at2"/>
<evidence type="ECO:0000313" key="4">
    <source>
        <dbReference type="EMBL" id="PQJ32757.1"/>
    </source>
</evidence>
<dbReference type="InterPro" id="IPR058515">
    <property type="entry name" value="DUF8202"/>
</dbReference>
<comment type="caution">
    <text evidence="4">The sequence shown here is derived from an EMBL/GenBank/DDBJ whole genome shotgun (WGS) entry which is preliminary data.</text>
</comment>
<dbReference type="Gene3D" id="2.60.120.200">
    <property type="match status" value="1"/>
</dbReference>
<keyword evidence="1" id="KW-0732">Signal</keyword>
<dbReference type="Gene3D" id="2.60.120.260">
    <property type="entry name" value="Galactose-binding domain-like"/>
    <property type="match status" value="1"/>
</dbReference>
<dbReference type="InterPro" id="IPR006558">
    <property type="entry name" value="LamG-like"/>
</dbReference>
<dbReference type="RefSeq" id="WP_105071822.1">
    <property type="nucleotide sequence ID" value="NZ_MTPW01000001.1"/>
</dbReference>
<proteinExistence type="predicted"/>
<dbReference type="Pfam" id="PF26628">
    <property type="entry name" value="DUF8202"/>
    <property type="match status" value="1"/>
</dbReference>
<accession>A0A2S7UDP9</accession>
<sequence length="1677" mass="185417">MKLNLITLICILFITNVKAIDISFNNDIIDSKMYTVPDISIISNNVEILDGTTTTSTTNNTNFGSIEGPERIYQRFTISNVGTEQLIMTGSNPVTFSGTGGAYYDVVEQPTGIIPSGGSLSFFAYVSRPTPGTSSATCTITSNDPDEATYTFEVTSTSTPKRNTFFYENFDSGANGWTSTGTNLNWTLGTTFEKGEGLYFYTNTFNNYPSNSRATLESPTISTLGYTDMEFQLDFRTNTNDANDGMRVEYSANNGVTWNVLGAQNSGVNWYNGNNVDALSNNSHGWVGDNSTLGSNDSRFENASNILPTILNNNALVKFRIVFASDADSTRDDGVLIDNIIIRGVPMVAPTAPDGPANVSDDLSLWLRATDITSSNGTQLLSWEDMALDNDAKEAAANAPFYVNNIDKNVNFNPAVDFDRATQQHMKGKGGFNSNDYWIVVKSTLDISNSNAGETMVLSAKVSGINPAKDPSGLGWGPVSARYSNEVLAHSVETVPTNLTNNYEGYGRAYSDPSRRFNDVNIINVKNDPLNKTTEIYINGRKVDNATGVTSSSGETLLFNGFLDKPYYLGAGRYQLNGLPFETHLNGQITEVFSYSDRLLVSDQQKVYSYLAIKNGISLHQASSTLDDHQADWDYIDSSDNLIWDYSSNATYNYDVAAIGRDDNSELNQKQSKSENSTSIVAIGLGIVEDLGTDNPNNFNTDKEFLIWGHNGADTNTSPTPVTYQVGLTNTVTTSTDKMNRVWKIKEVNSDIPTVELRVHKNDLSNLPTLTNEMEYVLLVADDENFNTNYKTIFFEEDGDYYRVKNDFDGIQFFSIGTATKVYTSRGMIFDGSDDHLNVEKGVNLNSNFTISAWVNSYGNNDRNNAKTILSKRQGSSGYHFYLNRSNKLIMWWNNGSNQSLTSNTALTNNVWRHVAVTYDGTLKLYIDGVLDNEVTRTAPIANSNLFSIGARRNNNGSLNNEWKGGLDELRIWNQTLTESQIRYIMNQEIQDISSQVQGEILPTTVTKNEVVTIDWDQLTAYYDLNSYIGTALNDNSINKGYAQLYDRDRFSMDLQKAPLPYVSSSNNDWEDINSWENGSELYTPGSFRNINGATVKIDWNIVKTNHELDINNTDVTLLGLMVESDQINVNNNHGLTVTHHLLLDGTIDLKGESQLIQNTNSDLVATSTGKIERDQQGTSDKFSYNYWSSPVSLINASSINTDFSISDVLKDGTLVDTPRDLNWTSTAVRDGLPGNATTAATISGRWLYKYSNLLAGQYSNWTYLGPNGTLKAGEGWTMKGTGASTSDQNYVFVGKPNNGDIDLTVFDGNIYLVGNPYPSALDAHEFINDNPDLDGTIYLWEHWGGNSHQLQLYQGGYAMYNLSGGLGNATIGTSHPSVNQGGIAVKQPERFIPVAQGFFVTGISNGSIRFRNDQRQFVTEASGNSIFVAAPGSNANNNAFSDYNTTADLRPKFRFGFDSPNLIHRQLLLTIDPNASAGFDRAFDGYQYDPQIDDMSFNLNNEELNIQAIDQVDITTVLPLHIKVGTTGTITIKIDELKNVDTSLDIYLKDALHNTYHNLRNANYVSDPLAVGDYNDRFSIVFNDPTTLSNDNNPLTENDIILFTPSGQQSLHIKKGIQMDIDTVIFTNMLGQEVKSWDVSEQQGIIKIPVEQIATGNYIVTMQTSYGPQIRKVIIK</sequence>
<name>A0A2S7UDP9_9FLAO</name>
<dbReference type="InterPro" id="IPR013320">
    <property type="entry name" value="ConA-like_dom_sf"/>
</dbReference>
<dbReference type="InterPro" id="IPR013783">
    <property type="entry name" value="Ig-like_fold"/>
</dbReference>
<dbReference type="GO" id="GO:0004553">
    <property type="term" value="F:hydrolase activity, hydrolyzing O-glycosyl compounds"/>
    <property type="evidence" value="ECO:0007669"/>
    <property type="project" value="UniProtKB-ARBA"/>
</dbReference>
<dbReference type="SMART" id="SM00560">
    <property type="entry name" value="LamGL"/>
    <property type="match status" value="1"/>
</dbReference>
<reference evidence="4 5" key="1">
    <citation type="submission" date="2017-01" db="EMBL/GenBank/DDBJ databases">
        <title>Trade-off between light-utilization and light-protection in marine flavobacteria.</title>
        <authorList>
            <person name="Kumagai Y."/>
            <person name="Yoshizawa S."/>
            <person name="Kogure K."/>
            <person name="Iwasaki W."/>
        </authorList>
    </citation>
    <scope>NUCLEOTIDE SEQUENCE [LARGE SCALE GENOMIC DNA]</scope>
    <source>
        <strain evidence="4 5">KCTC 32109</strain>
    </source>
</reference>
<evidence type="ECO:0000256" key="2">
    <source>
        <dbReference type="ARBA" id="ARBA00023157"/>
    </source>
</evidence>
<dbReference type="Proteomes" id="UP000239747">
    <property type="component" value="Unassembled WGS sequence"/>
</dbReference>
<dbReference type="Gene3D" id="2.60.40.10">
    <property type="entry name" value="Immunoglobulins"/>
    <property type="match status" value="1"/>
</dbReference>
<gene>
    <name evidence="4" type="ORF">BST92_12880</name>
</gene>
<keyword evidence="5" id="KW-1185">Reference proteome</keyword>
<feature type="domain" description="LamG-like jellyroll fold" evidence="3">
    <location>
        <begin position="847"/>
        <end position="980"/>
    </location>
</feature>